<dbReference type="InterPro" id="IPR050631">
    <property type="entry name" value="PheA/TfdB_FAD_monoxygenase"/>
</dbReference>
<name>A0ABU2MJM5_9ACTN</name>
<dbReference type="InterPro" id="IPR002938">
    <property type="entry name" value="FAD-bd"/>
</dbReference>
<organism evidence="4 5">
    <name type="scientific">Streptomyces litchfieldiae</name>
    <dbReference type="NCBI Taxonomy" id="3075543"/>
    <lineage>
        <taxon>Bacteria</taxon>
        <taxon>Bacillati</taxon>
        <taxon>Actinomycetota</taxon>
        <taxon>Actinomycetes</taxon>
        <taxon>Kitasatosporales</taxon>
        <taxon>Streptomycetaceae</taxon>
        <taxon>Streptomyces</taxon>
    </lineage>
</organism>
<dbReference type="InterPro" id="IPR036188">
    <property type="entry name" value="FAD/NAD-bd_sf"/>
</dbReference>
<dbReference type="PRINTS" id="PR00420">
    <property type="entry name" value="RNGMNOXGNASE"/>
</dbReference>
<sequence>MSADGAGDPRVVVCGAGAGGLAAARALGAAGLRVLVLDKRSRPAPVAKGEVLQPGALRVLGEWGVLSPLVERGTAPLSRIVTRTAEGEPSMVFDYLTLPPGFRSLMSSDHLTILDALGEGLPGHVEIRRGAVAEDLVTDASGRVAGVRVRQGGRRYEERCLLVVAADGMSSRLRQAAGITAEPRAYGHRLVAFELPGAPARPPEVTAYDTPRGLRLVYALPHARTRLYVQVRPDELRGMTWADLVRWGAGLDRDAPALRPLGERVVEALDTRQIFTLRRFIASSLTVPGLVLVGEAAHAVHSLAAQGMNTAIAEAYALVGQLGRSGFDGPAAVDRALLAYEAERMRWTRHIDRMSHDAVRMVTETAWPARTLGRRMLRRTRRSRRLSYIATHNLAGLGIHPFGAWDRLHQVGLPDPRAGRLPRWSGERGAPAPAVTERGGGRT</sequence>
<dbReference type="RefSeq" id="WP_311702424.1">
    <property type="nucleotide sequence ID" value="NZ_JAVREL010000001.1"/>
</dbReference>
<dbReference type="EMBL" id="JAVREL010000001">
    <property type="protein sequence ID" value="MDT0341309.1"/>
    <property type="molecule type" value="Genomic_DNA"/>
</dbReference>
<gene>
    <name evidence="4" type="ORF">RM590_01355</name>
</gene>
<feature type="region of interest" description="Disordered" evidence="2">
    <location>
        <begin position="419"/>
        <end position="443"/>
    </location>
</feature>
<evidence type="ECO:0000313" key="4">
    <source>
        <dbReference type="EMBL" id="MDT0341309.1"/>
    </source>
</evidence>
<feature type="domain" description="FAD-binding" evidence="3">
    <location>
        <begin position="10"/>
        <end position="349"/>
    </location>
</feature>
<accession>A0ABU2MJM5</accession>
<dbReference type="PANTHER" id="PTHR43476">
    <property type="entry name" value="3-(3-HYDROXY-PHENYL)PROPIONATE/3-HYDROXYCINNAMIC ACID HYDROXYLASE"/>
    <property type="match status" value="1"/>
</dbReference>
<protein>
    <submittedName>
        <fullName evidence="4">NAD(P)/FAD-dependent oxidoreductase</fullName>
    </submittedName>
</protein>
<dbReference type="SUPFAM" id="SSF51905">
    <property type="entry name" value="FAD/NAD(P)-binding domain"/>
    <property type="match status" value="1"/>
</dbReference>
<keyword evidence="5" id="KW-1185">Reference proteome</keyword>
<dbReference type="PANTHER" id="PTHR43476:SF5">
    <property type="entry name" value="FAD-DEPENDENT MONOOXYGENASE"/>
    <property type="match status" value="1"/>
</dbReference>
<dbReference type="Pfam" id="PF01494">
    <property type="entry name" value="FAD_binding_3"/>
    <property type="match status" value="1"/>
</dbReference>
<comment type="caution">
    <text evidence="4">The sequence shown here is derived from an EMBL/GenBank/DDBJ whole genome shotgun (WGS) entry which is preliminary data.</text>
</comment>
<evidence type="ECO:0000256" key="2">
    <source>
        <dbReference type="SAM" id="MobiDB-lite"/>
    </source>
</evidence>
<evidence type="ECO:0000256" key="1">
    <source>
        <dbReference type="ARBA" id="ARBA00023002"/>
    </source>
</evidence>
<proteinExistence type="predicted"/>
<reference evidence="5" key="1">
    <citation type="submission" date="2023-07" db="EMBL/GenBank/DDBJ databases">
        <title>30 novel species of actinomycetes from the DSMZ collection.</title>
        <authorList>
            <person name="Nouioui I."/>
        </authorList>
    </citation>
    <scope>NUCLEOTIDE SEQUENCE [LARGE SCALE GENOMIC DNA]</scope>
    <source>
        <strain evidence="5">DSM 44938</strain>
    </source>
</reference>
<dbReference type="Gene3D" id="3.50.50.60">
    <property type="entry name" value="FAD/NAD(P)-binding domain"/>
    <property type="match status" value="2"/>
</dbReference>
<keyword evidence="1" id="KW-0560">Oxidoreductase</keyword>
<evidence type="ECO:0000313" key="5">
    <source>
        <dbReference type="Proteomes" id="UP001183246"/>
    </source>
</evidence>
<evidence type="ECO:0000259" key="3">
    <source>
        <dbReference type="Pfam" id="PF01494"/>
    </source>
</evidence>
<dbReference type="Proteomes" id="UP001183246">
    <property type="component" value="Unassembled WGS sequence"/>
</dbReference>